<name>A0ABX8RIH7_NOCIO</name>
<organism evidence="1 2">
    <name type="scientific">Nocardia iowensis</name>
    <dbReference type="NCBI Taxonomy" id="204891"/>
    <lineage>
        <taxon>Bacteria</taxon>
        <taxon>Bacillati</taxon>
        <taxon>Actinomycetota</taxon>
        <taxon>Actinomycetes</taxon>
        <taxon>Mycobacteriales</taxon>
        <taxon>Nocardiaceae</taxon>
        <taxon>Nocardia</taxon>
    </lineage>
</organism>
<gene>
    <name evidence="1" type="ORF">KV110_28280</name>
</gene>
<dbReference type="Proteomes" id="UP000694257">
    <property type="component" value="Chromosome"/>
</dbReference>
<dbReference type="RefSeq" id="WP_218470274.1">
    <property type="nucleotide sequence ID" value="NZ_BAABJN010000003.1"/>
</dbReference>
<accession>A0ABX8RIH7</accession>
<keyword evidence="2" id="KW-1185">Reference proteome</keyword>
<protein>
    <submittedName>
        <fullName evidence="1">Uncharacterized protein</fullName>
    </submittedName>
</protein>
<sequence length="393" mass="43829">MSIETHTPIAARTHIPLPVRPGRPRVLVAPVTITPTKPLTPSHLKGLLWTDVLYRATTLIADADYRYSPTAYHVTEQTLGFWEFLDRTCGDVDYASMSEVEIGELYVRYRATPDRPAPAALRPYETAVEESGWVHPASARLLARWRAQYARLGMHDPGLTEHQPPGLSLEAMIDRLGASGLCLDMRADGGPVYADPTRFGMPLRRIVGRDGRPNYLACALRELLPLVGGYDEVVLLCDTELEADYQLLQRILENFGPKVRRVTIGRVPIDGHIRSARSGDWHEVHLGALLDRVGAGHDSEEVSLGVRLYFIATLGPSSSQSFDWQRLTGCLDRARRLLAGGRDEDRATSAEFVAEHLATRGNAAYVDPYRLTSRLLARYRPAARRSLLQEVYL</sequence>
<evidence type="ECO:0000313" key="1">
    <source>
        <dbReference type="EMBL" id="QXN89398.1"/>
    </source>
</evidence>
<proteinExistence type="predicted"/>
<reference evidence="1 2" key="1">
    <citation type="submission" date="2021-07" db="EMBL/GenBank/DDBJ databases">
        <title>Whole Genome Sequence of Nocardia Iowensis.</title>
        <authorList>
            <person name="Lamm A."/>
            <person name="Collins-Fairclough A.M."/>
            <person name="Bunk B."/>
            <person name="Sproer C."/>
        </authorList>
    </citation>
    <scope>NUCLEOTIDE SEQUENCE [LARGE SCALE GENOMIC DNA]</scope>
    <source>
        <strain evidence="1 2">NRRL 5646</strain>
    </source>
</reference>
<evidence type="ECO:0000313" key="2">
    <source>
        <dbReference type="Proteomes" id="UP000694257"/>
    </source>
</evidence>
<dbReference type="EMBL" id="CP078145">
    <property type="protein sequence ID" value="QXN89398.1"/>
    <property type="molecule type" value="Genomic_DNA"/>
</dbReference>